<evidence type="ECO:0000313" key="3">
    <source>
        <dbReference type="Proteomes" id="UP000469949"/>
    </source>
</evidence>
<dbReference type="AlphaFoldDB" id="A0A833J9P8"/>
<protein>
    <submittedName>
        <fullName evidence="2">Uncharacterized protein</fullName>
    </submittedName>
</protein>
<reference evidence="2 3" key="1">
    <citation type="submission" date="2019-10" db="EMBL/GenBank/DDBJ databases">
        <title>Draft Genome Sequence of the Caffeine Degrading Methylotroph Methylorubrum populi PINKEL.</title>
        <authorList>
            <person name="Dawson S.C."/>
            <person name="Zhang X."/>
            <person name="Wright M.E."/>
            <person name="Sharma G."/>
            <person name="Langner J.T."/>
            <person name="Ditty J.L."/>
            <person name="Subuyuj G.A."/>
        </authorList>
    </citation>
    <scope>NUCLEOTIDE SEQUENCE [LARGE SCALE GENOMIC DNA]</scope>
    <source>
        <strain evidence="2 3">Pinkel</strain>
    </source>
</reference>
<keyword evidence="1" id="KW-1133">Transmembrane helix</keyword>
<gene>
    <name evidence="2" type="ORF">F8B43_1367</name>
</gene>
<keyword evidence="1" id="KW-0812">Transmembrane</keyword>
<proteinExistence type="predicted"/>
<dbReference type="Proteomes" id="UP000469949">
    <property type="component" value="Unassembled WGS sequence"/>
</dbReference>
<name>A0A833J9P8_9HYPH</name>
<dbReference type="EMBL" id="WEKV01000008">
    <property type="protein sequence ID" value="KAB7785966.1"/>
    <property type="molecule type" value="Genomic_DNA"/>
</dbReference>
<organism evidence="2 3">
    <name type="scientific">Methylorubrum populi</name>
    <dbReference type="NCBI Taxonomy" id="223967"/>
    <lineage>
        <taxon>Bacteria</taxon>
        <taxon>Pseudomonadati</taxon>
        <taxon>Pseudomonadota</taxon>
        <taxon>Alphaproteobacteria</taxon>
        <taxon>Hyphomicrobiales</taxon>
        <taxon>Methylobacteriaceae</taxon>
        <taxon>Methylorubrum</taxon>
    </lineage>
</organism>
<comment type="caution">
    <text evidence="2">The sequence shown here is derived from an EMBL/GenBank/DDBJ whole genome shotgun (WGS) entry which is preliminary data.</text>
</comment>
<sequence>MCGGGWVWAEAGASGIPQPAAPRLCIVQRRVRAGETLGGDAMTGQQSGGPDRRNDALWLRLTIGGMLLCLLIYGCWQAAAWFAASFPTDFR</sequence>
<evidence type="ECO:0000256" key="1">
    <source>
        <dbReference type="SAM" id="Phobius"/>
    </source>
</evidence>
<accession>A0A833J9P8</accession>
<keyword evidence="1" id="KW-0472">Membrane</keyword>
<evidence type="ECO:0000313" key="2">
    <source>
        <dbReference type="EMBL" id="KAB7785966.1"/>
    </source>
</evidence>
<feature type="transmembrane region" description="Helical" evidence="1">
    <location>
        <begin position="57"/>
        <end position="84"/>
    </location>
</feature>